<evidence type="ECO:0008006" key="16">
    <source>
        <dbReference type="Google" id="ProtNLM"/>
    </source>
</evidence>
<dbReference type="Gene3D" id="1.20.1560.10">
    <property type="entry name" value="ABC transporter type 1, transmembrane domain"/>
    <property type="match status" value="1"/>
</dbReference>
<keyword evidence="9 11" id="KW-0472">Membrane</keyword>
<feature type="transmembrane region" description="Helical" evidence="11">
    <location>
        <begin position="1404"/>
        <end position="1433"/>
    </location>
</feature>
<proteinExistence type="inferred from homology"/>
<evidence type="ECO:0000256" key="3">
    <source>
        <dbReference type="ARBA" id="ARBA00022448"/>
    </source>
</evidence>
<evidence type="ECO:0000256" key="7">
    <source>
        <dbReference type="ARBA" id="ARBA00022840"/>
    </source>
</evidence>
<dbReference type="CDD" id="cd18578">
    <property type="entry name" value="ABC_6TM_Pgp_ABCB1_D2_like"/>
    <property type="match status" value="1"/>
</dbReference>
<feature type="transmembrane region" description="Helical" evidence="11">
    <location>
        <begin position="887"/>
        <end position="908"/>
    </location>
</feature>
<evidence type="ECO:0000259" key="13">
    <source>
        <dbReference type="PROSITE" id="PS50929"/>
    </source>
</evidence>
<evidence type="ECO:0000313" key="14">
    <source>
        <dbReference type="EMBL" id="KAK4107274.1"/>
    </source>
</evidence>
<dbReference type="PROSITE" id="PS00211">
    <property type="entry name" value="ABC_TRANSPORTER_1"/>
    <property type="match status" value="2"/>
</dbReference>
<dbReference type="GO" id="GO:0016887">
    <property type="term" value="F:ATP hydrolysis activity"/>
    <property type="evidence" value="ECO:0007669"/>
    <property type="project" value="InterPro"/>
</dbReference>
<evidence type="ECO:0000256" key="5">
    <source>
        <dbReference type="ARBA" id="ARBA00022737"/>
    </source>
</evidence>
<feature type="domain" description="ABC transporter" evidence="12">
    <location>
        <begin position="335"/>
        <end position="582"/>
    </location>
</feature>
<dbReference type="Pfam" id="PF01757">
    <property type="entry name" value="Acyl_transf_3"/>
    <property type="match status" value="1"/>
</dbReference>
<dbReference type="InterPro" id="IPR039421">
    <property type="entry name" value="Type_1_exporter"/>
</dbReference>
<feature type="transmembrane region" description="Helical" evidence="11">
    <location>
        <begin position="914"/>
        <end position="933"/>
    </location>
</feature>
<evidence type="ECO:0000256" key="9">
    <source>
        <dbReference type="ARBA" id="ARBA00023136"/>
    </source>
</evidence>
<evidence type="ECO:0000256" key="2">
    <source>
        <dbReference type="ARBA" id="ARBA00007577"/>
    </source>
</evidence>
<dbReference type="CDD" id="cd18577">
    <property type="entry name" value="ABC_6TM_Pgp_ABCB1_D1_like"/>
    <property type="match status" value="1"/>
</dbReference>
<evidence type="ECO:0000256" key="1">
    <source>
        <dbReference type="ARBA" id="ARBA00004141"/>
    </source>
</evidence>
<feature type="transmembrane region" description="Helical" evidence="11">
    <location>
        <begin position="805"/>
        <end position="822"/>
    </location>
</feature>
<dbReference type="PROSITE" id="PS50929">
    <property type="entry name" value="ABC_TM1F"/>
    <property type="match status" value="2"/>
</dbReference>
<feature type="transmembrane region" description="Helical" evidence="11">
    <location>
        <begin position="126"/>
        <end position="142"/>
    </location>
</feature>
<evidence type="ECO:0000256" key="8">
    <source>
        <dbReference type="ARBA" id="ARBA00022989"/>
    </source>
</evidence>
<dbReference type="Pfam" id="PF00664">
    <property type="entry name" value="ABC_membrane"/>
    <property type="match status" value="2"/>
</dbReference>
<comment type="subcellular location">
    <subcellularLocation>
        <location evidence="1">Membrane</location>
        <topology evidence="1">Multi-pass membrane protein</topology>
    </subcellularLocation>
</comment>
<evidence type="ECO:0000256" key="4">
    <source>
        <dbReference type="ARBA" id="ARBA00022692"/>
    </source>
</evidence>
<dbReference type="SMART" id="SM00382">
    <property type="entry name" value="AAA"/>
    <property type="match status" value="2"/>
</dbReference>
<reference evidence="14" key="1">
    <citation type="journal article" date="2023" name="Mol. Phylogenet. Evol.">
        <title>Genome-scale phylogeny and comparative genomics of the fungal order Sordariales.</title>
        <authorList>
            <person name="Hensen N."/>
            <person name="Bonometti L."/>
            <person name="Westerberg I."/>
            <person name="Brannstrom I.O."/>
            <person name="Guillou S."/>
            <person name="Cros-Aarteil S."/>
            <person name="Calhoun S."/>
            <person name="Haridas S."/>
            <person name="Kuo A."/>
            <person name="Mondo S."/>
            <person name="Pangilinan J."/>
            <person name="Riley R."/>
            <person name="LaButti K."/>
            <person name="Andreopoulos B."/>
            <person name="Lipzen A."/>
            <person name="Chen C."/>
            <person name="Yan M."/>
            <person name="Daum C."/>
            <person name="Ng V."/>
            <person name="Clum A."/>
            <person name="Steindorff A."/>
            <person name="Ohm R.A."/>
            <person name="Martin F."/>
            <person name="Silar P."/>
            <person name="Natvig D.O."/>
            <person name="Lalanne C."/>
            <person name="Gautier V."/>
            <person name="Ament-Velasquez S.L."/>
            <person name="Kruys A."/>
            <person name="Hutchinson M.I."/>
            <person name="Powell A.J."/>
            <person name="Barry K."/>
            <person name="Miller A.N."/>
            <person name="Grigoriev I.V."/>
            <person name="Debuchy R."/>
            <person name="Gladieux P."/>
            <person name="Hiltunen Thoren M."/>
            <person name="Johannesson H."/>
        </authorList>
    </citation>
    <scope>NUCLEOTIDE SEQUENCE</scope>
    <source>
        <strain evidence="14">CBS 508.74</strain>
    </source>
</reference>
<comment type="similarity">
    <text evidence="2">Belongs to the ABC transporter superfamily. ABCB family. Multidrug resistance exporter (TC 3.A.1.201) subfamily.</text>
</comment>
<feature type="transmembrane region" description="Helical" evidence="11">
    <location>
        <begin position="1553"/>
        <end position="1570"/>
    </location>
</feature>
<organism evidence="14 15">
    <name type="scientific">Canariomyces notabilis</name>
    <dbReference type="NCBI Taxonomy" id="2074819"/>
    <lineage>
        <taxon>Eukaryota</taxon>
        <taxon>Fungi</taxon>
        <taxon>Dikarya</taxon>
        <taxon>Ascomycota</taxon>
        <taxon>Pezizomycotina</taxon>
        <taxon>Sordariomycetes</taxon>
        <taxon>Sordariomycetidae</taxon>
        <taxon>Sordariales</taxon>
        <taxon>Chaetomiaceae</taxon>
        <taxon>Canariomyces</taxon>
    </lineage>
</organism>
<name>A0AAN6QBU9_9PEZI</name>
<feature type="domain" description="ABC transporter" evidence="12">
    <location>
        <begin position="981"/>
        <end position="1246"/>
    </location>
</feature>
<accession>A0AAN6QBU9</accession>
<dbReference type="SUPFAM" id="SSF52540">
    <property type="entry name" value="P-loop containing nucleoside triphosphate hydrolases"/>
    <property type="match status" value="2"/>
</dbReference>
<feature type="transmembrane region" description="Helical" evidence="11">
    <location>
        <begin position="258"/>
        <end position="278"/>
    </location>
</feature>
<dbReference type="GO" id="GO:0005743">
    <property type="term" value="C:mitochondrial inner membrane"/>
    <property type="evidence" value="ECO:0007669"/>
    <property type="project" value="TreeGrafter"/>
</dbReference>
<comment type="caution">
    <text evidence="14">The sequence shown here is derived from an EMBL/GenBank/DDBJ whole genome shotgun (WGS) entry which is preliminary data.</text>
</comment>
<keyword evidence="7" id="KW-0067">ATP-binding</keyword>
<feature type="transmembrane region" description="Helical" evidence="11">
    <location>
        <begin position="1590"/>
        <end position="1611"/>
    </location>
</feature>
<keyword evidence="3" id="KW-0813">Transport</keyword>
<evidence type="ECO:0000256" key="6">
    <source>
        <dbReference type="ARBA" id="ARBA00022741"/>
    </source>
</evidence>
<keyword evidence="15" id="KW-1185">Reference proteome</keyword>
<evidence type="ECO:0000256" key="11">
    <source>
        <dbReference type="SAM" id="Phobius"/>
    </source>
</evidence>
<keyword evidence="6" id="KW-0547">Nucleotide-binding</keyword>
<dbReference type="Gene3D" id="3.40.50.300">
    <property type="entry name" value="P-loop containing nucleotide triphosphate hydrolases"/>
    <property type="match status" value="2"/>
</dbReference>
<sequence length="1672" mass="181088">MTIAIGSSISVFANLDNNNQNDGPQASSTVSRDITFRVALMCTIGAAAGAASYLQMLCWAVSGARIAASVQQAYFASLIHNGLPPSASSPDGMPQSSKLETAKVTEALSTDASALEDALCQKAPQFLHALAGFLSAFVIAFVRNWKLAFVLSSVLPAMFVPIGLMSRLVARNSRRATELIAEAHTAASDAISAVRVVQDMQAEGQMTALYKNKLQQARTPNRSRAFWQAIILGWVFFVLYVSYGLAMWQGANLLISDSVDVGIVTNVLFAIILGIVSLGRVSRLLPDLAVVASIGGELFRVIDSNNTNASAADERKGEEGPLRMSLVALSSVGDISFRDVAFAFPSRPSHRVLDGIDLDIPFGQTTAIVGSSGAGKSTLVSLLLGLNTPLSGRVYFSKRPISCYDPKKLRNIIAYLPQEPRFFTMSVYENVRLGLMGTPLELAPESAQRQAVTEACAAVGLKTVIERLPCGYDTIMGMDSASTAMSGGEKQRLAIARALVRNPSLLILDEPTSALDRESELVVQETIDRISTGRSVIIIAHRLNTIQKADSIVVLDKGTVAERGSHRDLLAKGGLYASLLQAQDGVKKKGPQSRGREGFINHPNPLGSGECDASWDDLKASEKTSKDGISENGRPIMRQQSAFKYIWRILRLNRPELLLLVLGHTASVISAATYPFQAYLFAQMIALSASPIGADFHASVARYALLFAAVAIAKGASSFAASWALGICCDRAIERARCGALEGTLQKSAEWFLEGKHDTPGLVFALLNQGASLAGLHSSSLAVFSEISGTLTATAIFSIVLAWKYALVLLSVVPLVFVSGYARHRISVSHSQAIIRSQAYSSQIANESVALLSTVQSYNAQDYFCSRYTASIRHAARLTLRHVRHHALLFSLTQTFVFLVNAFAIWYGTRLVTTEGLGLFEFFAIFIALTFGAQDTGEMLSRLPDLTKATAAARVLFEELDAQNTDQDKDKHLLAPTPGPIDLQNISFEYPRSSASNQTHPAALHDITISIPSGKHVALVGPSGSGKSTLLSILSHSLTPSSGSLFVSHINTSLLSPRSLRALIATVPQEPTIFSGTVRFNLVIGNPRATDAEVADACRRAEILEFVESLPEGMDTVLCGGDGGGEGRGGRLSVGQKQRLAIARALVRRPAVLLMDEPTAALDAGTAKRVMGGLLMGRGREGEDMDMSGEAEGNNKGKGMTIVTRLSRALRFVANALPALNGVRGVASFIVMIYHGMAAYGPGVWYGYGVENHHGIHQLPFIRALFDGSSMVFLFYILSGFLLSLKPLALIKAQRWDDAFHALGSSAFRRPLRLFLPALVTTAAVMVLHWAGFFEHVASLSTLPDGRRLTRFELPAPGFESFQDQLGDWWAESLTMMNPFSWDRRYNPYNAHLWTLTAELRASMIGFLALLITARLTTAVRVVLICATAFLFAQHQRWEVATMLSGILLAETHLSAPIKVEPRAHRNHSHWRALLIFLLGIYLLSYPKLAGAQTPGFRALTALLTPPSLVPSKFFKSAGAWLVLWSVTTGNCRQATWLFTTRPSQYIGRVSTGIYMTHGPLFHSLGLFLMTNTGRYTGRDTAMQKTASFAASAAVMIPAVMIAAEGFCFLAERPCQRFVRWLERRVVAVVRPGVRRVGVEGKRGDNLKGGGVGIHDGNWKELNLKRWTEKAE</sequence>
<dbReference type="GO" id="GO:0090374">
    <property type="term" value="P:oligopeptide export from mitochondrion"/>
    <property type="evidence" value="ECO:0007669"/>
    <property type="project" value="TreeGrafter"/>
</dbReference>
<dbReference type="GO" id="GO:0015421">
    <property type="term" value="F:ABC-type oligopeptide transporter activity"/>
    <property type="evidence" value="ECO:0007669"/>
    <property type="project" value="TreeGrafter"/>
</dbReference>
<feature type="transmembrane region" description="Helical" evidence="11">
    <location>
        <begin position="1473"/>
        <end position="1494"/>
    </location>
</feature>
<feature type="transmembrane region" description="Helical" evidence="11">
    <location>
        <begin position="1268"/>
        <end position="1291"/>
    </location>
</feature>
<dbReference type="PROSITE" id="PS50893">
    <property type="entry name" value="ABC_TRANSPORTER_2"/>
    <property type="match status" value="2"/>
</dbReference>
<dbReference type="FunFam" id="3.40.50.300:FF:000913">
    <property type="entry name" value="ABC multidrug transporter SitT"/>
    <property type="match status" value="1"/>
</dbReference>
<evidence type="ECO:0000256" key="10">
    <source>
        <dbReference type="SAM" id="MobiDB-lite"/>
    </source>
</evidence>
<dbReference type="SUPFAM" id="SSF90123">
    <property type="entry name" value="ABC transporter transmembrane region"/>
    <property type="match status" value="2"/>
</dbReference>
<dbReference type="EMBL" id="MU853377">
    <property type="protein sequence ID" value="KAK4107274.1"/>
    <property type="molecule type" value="Genomic_DNA"/>
</dbReference>
<dbReference type="InterPro" id="IPR017871">
    <property type="entry name" value="ABC_transporter-like_CS"/>
</dbReference>
<dbReference type="InterPro" id="IPR003593">
    <property type="entry name" value="AAA+_ATPase"/>
</dbReference>
<reference evidence="14" key="2">
    <citation type="submission" date="2023-05" db="EMBL/GenBank/DDBJ databases">
        <authorList>
            <consortium name="Lawrence Berkeley National Laboratory"/>
            <person name="Steindorff A."/>
            <person name="Hensen N."/>
            <person name="Bonometti L."/>
            <person name="Westerberg I."/>
            <person name="Brannstrom I.O."/>
            <person name="Guillou S."/>
            <person name="Cros-Aarteil S."/>
            <person name="Calhoun S."/>
            <person name="Haridas S."/>
            <person name="Kuo A."/>
            <person name="Mondo S."/>
            <person name="Pangilinan J."/>
            <person name="Riley R."/>
            <person name="Labutti K."/>
            <person name="Andreopoulos B."/>
            <person name="Lipzen A."/>
            <person name="Chen C."/>
            <person name="Yanf M."/>
            <person name="Daum C."/>
            <person name="Ng V."/>
            <person name="Clum A."/>
            <person name="Ohm R."/>
            <person name="Martin F."/>
            <person name="Silar P."/>
            <person name="Natvig D."/>
            <person name="Lalanne C."/>
            <person name="Gautier V."/>
            <person name="Ament-Velasquez S.L."/>
            <person name="Kruys A."/>
            <person name="Hutchinson M.I."/>
            <person name="Powell A.J."/>
            <person name="Barry K."/>
            <person name="Miller A.N."/>
            <person name="Grigoriev I.V."/>
            <person name="Debuchy R."/>
            <person name="Gladieux P."/>
            <person name="Thoren M.H."/>
            <person name="Johannesson H."/>
        </authorList>
    </citation>
    <scope>NUCLEOTIDE SEQUENCE</scope>
    <source>
        <strain evidence="14">CBS 508.74</strain>
    </source>
</reference>
<dbReference type="GO" id="GO:0016747">
    <property type="term" value="F:acyltransferase activity, transferring groups other than amino-acyl groups"/>
    <property type="evidence" value="ECO:0007669"/>
    <property type="project" value="InterPro"/>
</dbReference>
<dbReference type="Proteomes" id="UP001302812">
    <property type="component" value="Unassembled WGS sequence"/>
</dbReference>
<dbReference type="PANTHER" id="PTHR43394">
    <property type="entry name" value="ATP-DEPENDENT PERMEASE MDL1, MITOCHONDRIAL"/>
    <property type="match status" value="1"/>
</dbReference>
<dbReference type="RefSeq" id="XP_064664844.1">
    <property type="nucleotide sequence ID" value="XM_064818681.1"/>
</dbReference>
<dbReference type="GeneID" id="89942807"/>
<dbReference type="InterPro" id="IPR011527">
    <property type="entry name" value="ABC1_TM_dom"/>
</dbReference>
<dbReference type="InterPro" id="IPR002656">
    <property type="entry name" value="Acyl_transf_3_dom"/>
</dbReference>
<dbReference type="GO" id="GO:0005524">
    <property type="term" value="F:ATP binding"/>
    <property type="evidence" value="ECO:0007669"/>
    <property type="project" value="UniProtKB-KW"/>
</dbReference>
<feature type="transmembrane region" description="Helical" evidence="11">
    <location>
        <begin position="700"/>
        <end position="725"/>
    </location>
</feature>
<feature type="transmembrane region" description="Helical" evidence="11">
    <location>
        <begin position="148"/>
        <end position="170"/>
    </location>
</feature>
<keyword evidence="4 11" id="KW-0812">Transmembrane</keyword>
<keyword evidence="5" id="KW-0677">Repeat</keyword>
<feature type="domain" description="ABC transmembrane type-1" evidence="13">
    <location>
        <begin position="666"/>
        <end position="948"/>
    </location>
</feature>
<dbReference type="InterPro" id="IPR003439">
    <property type="entry name" value="ABC_transporter-like_ATP-bd"/>
</dbReference>
<feature type="transmembrane region" description="Helical" evidence="11">
    <location>
        <begin position="1312"/>
        <end position="1333"/>
    </location>
</feature>
<feature type="transmembrane region" description="Helical" evidence="11">
    <location>
        <begin position="225"/>
        <end position="246"/>
    </location>
</feature>
<feature type="region of interest" description="Disordered" evidence="10">
    <location>
        <begin position="586"/>
        <end position="608"/>
    </location>
</feature>
<gene>
    <name evidence="14" type="ORF">N656DRAFT_833173</name>
</gene>
<dbReference type="InterPro" id="IPR027417">
    <property type="entry name" value="P-loop_NTPase"/>
</dbReference>
<evidence type="ECO:0000259" key="12">
    <source>
        <dbReference type="PROSITE" id="PS50893"/>
    </source>
</evidence>
<keyword evidence="8 11" id="KW-1133">Transmembrane helix</keyword>
<dbReference type="InterPro" id="IPR036640">
    <property type="entry name" value="ABC1_TM_sf"/>
</dbReference>
<dbReference type="PANTHER" id="PTHR43394:SF11">
    <property type="entry name" value="ATP-BINDING CASSETTE TRANSPORTER"/>
    <property type="match status" value="1"/>
</dbReference>
<feature type="domain" description="ABC transmembrane type-1" evidence="13">
    <location>
        <begin position="1"/>
        <end position="289"/>
    </location>
</feature>
<protein>
    <recommendedName>
        <fullName evidence="16">ABC transporter</fullName>
    </recommendedName>
</protein>
<dbReference type="Pfam" id="PF00005">
    <property type="entry name" value="ABC_tran"/>
    <property type="match status" value="2"/>
</dbReference>
<feature type="transmembrane region" description="Helical" evidence="11">
    <location>
        <begin position="657"/>
        <end position="680"/>
    </location>
</feature>
<feature type="transmembrane region" description="Helical" evidence="11">
    <location>
        <begin position="1226"/>
        <end position="1248"/>
    </location>
</feature>
<evidence type="ECO:0000313" key="15">
    <source>
        <dbReference type="Proteomes" id="UP001302812"/>
    </source>
</evidence>